<organism evidence="2 3">
    <name type="scientific">Diabrotica balteata</name>
    <name type="common">Banded cucumber beetle</name>
    <dbReference type="NCBI Taxonomy" id="107213"/>
    <lineage>
        <taxon>Eukaryota</taxon>
        <taxon>Metazoa</taxon>
        <taxon>Ecdysozoa</taxon>
        <taxon>Arthropoda</taxon>
        <taxon>Hexapoda</taxon>
        <taxon>Insecta</taxon>
        <taxon>Pterygota</taxon>
        <taxon>Neoptera</taxon>
        <taxon>Endopterygota</taxon>
        <taxon>Coleoptera</taxon>
        <taxon>Polyphaga</taxon>
        <taxon>Cucujiformia</taxon>
        <taxon>Chrysomeloidea</taxon>
        <taxon>Chrysomelidae</taxon>
        <taxon>Galerucinae</taxon>
        <taxon>Diabroticina</taxon>
        <taxon>Diabroticites</taxon>
        <taxon>Diabrotica</taxon>
    </lineage>
</organism>
<dbReference type="Pfam" id="PF15092">
    <property type="entry name" value="UPF0728"/>
    <property type="match status" value="1"/>
</dbReference>
<reference evidence="2" key="1">
    <citation type="submission" date="2022-01" db="EMBL/GenBank/DDBJ databases">
        <authorList>
            <person name="King R."/>
        </authorList>
    </citation>
    <scope>NUCLEOTIDE SEQUENCE</scope>
</reference>
<gene>
    <name evidence="2" type="ORF">DIABBA_LOCUS1206</name>
</gene>
<dbReference type="PANTHER" id="PTHR28448">
    <property type="entry name" value="UPF0728 PROTEIN C10ORF53"/>
    <property type="match status" value="1"/>
</dbReference>
<dbReference type="OrthoDB" id="10003460at2759"/>
<keyword evidence="3" id="KW-1185">Reference proteome</keyword>
<dbReference type="Proteomes" id="UP001153709">
    <property type="component" value="Chromosome 1"/>
</dbReference>
<protein>
    <submittedName>
        <fullName evidence="2">Uncharacterized protein</fullName>
    </submittedName>
</protein>
<dbReference type="PANTHER" id="PTHR28448:SF1">
    <property type="entry name" value="UPF0728 PROTEIN C10ORF53"/>
    <property type="match status" value="1"/>
</dbReference>
<dbReference type="InterPro" id="IPR027885">
    <property type="entry name" value="UPF0728"/>
</dbReference>
<dbReference type="AlphaFoldDB" id="A0A9N9X6W3"/>
<accession>A0A9N9X6W3</accession>
<comment type="similarity">
    <text evidence="1">Belongs to the UPF0728 family.</text>
</comment>
<evidence type="ECO:0000313" key="3">
    <source>
        <dbReference type="Proteomes" id="UP001153709"/>
    </source>
</evidence>
<name>A0A9N9X6W3_DIABA</name>
<evidence type="ECO:0000256" key="1">
    <source>
        <dbReference type="ARBA" id="ARBA00009973"/>
    </source>
</evidence>
<dbReference type="EMBL" id="OU898276">
    <property type="protein sequence ID" value="CAG9827178.1"/>
    <property type="molecule type" value="Genomic_DNA"/>
</dbReference>
<proteinExistence type="inferred from homology"/>
<sequence length="169" mass="19773">MVAILRICYGPFDAFGVMSHRIQKIRGLLKSLNEEGYVIQVRKVDLLNMLQVILFNRIIFQCDIRNLKFNMDYEDDTVCKIAISAIKEAILRMMTKVQLSSYVMAKKEMRSKDANNSRSKDETKKIFSFKRMCEINKQDLLDIKKNQYVHESNGIMHQVNTVDTINTRK</sequence>
<evidence type="ECO:0000313" key="2">
    <source>
        <dbReference type="EMBL" id="CAG9827178.1"/>
    </source>
</evidence>